<dbReference type="GO" id="GO:0009055">
    <property type="term" value="F:electron transfer activity"/>
    <property type="evidence" value="ECO:0007669"/>
    <property type="project" value="TreeGrafter"/>
</dbReference>
<protein>
    <recommendedName>
        <fullName evidence="2">Flavodoxin-like fold domain-containing protein</fullName>
    </recommendedName>
</protein>
<dbReference type="Pfam" id="PF02525">
    <property type="entry name" value="Flavodoxin_2"/>
    <property type="match status" value="1"/>
</dbReference>
<evidence type="ECO:0000313" key="4">
    <source>
        <dbReference type="Proteomes" id="UP000321113"/>
    </source>
</evidence>
<gene>
    <name evidence="3" type="ORF">VSU01S_11890</name>
</gene>
<dbReference type="InterPro" id="IPR003680">
    <property type="entry name" value="Flavodoxin_fold"/>
</dbReference>
<keyword evidence="4" id="KW-1185">Reference proteome</keyword>
<dbReference type="Proteomes" id="UP000321113">
    <property type="component" value="Unassembled WGS sequence"/>
</dbReference>
<evidence type="ECO:0000256" key="1">
    <source>
        <dbReference type="ARBA" id="ARBA00023002"/>
    </source>
</evidence>
<dbReference type="OrthoDB" id="9798454at2"/>
<comment type="caution">
    <text evidence="3">The sequence shown here is derived from an EMBL/GenBank/DDBJ whole genome shotgun (WGS) entry which is preliminary data.</text>
</comment>
<name>A0A511QNM6_9VIBR</name>
<dbReference type="PANTHER" id="PTHR47307">
    <property type="entry name" value="GLUTATHIONE-REGULATED POTASSIUM-EFFLUX SYSTEM ANCILLARY PROTEIN KEFG"/>
    <property type="match status" value="1"/>
</dbReference>
<dbReference type="GO" id="GO:0003955">
    <property type="term" value="F:NAD(P)H dehydrogenase (quinone) activity"/>
    <property type="evidence" value="ECO:0007669"/>
    <property type="project" value="TreeGrafter"/>
</dbReference>
<dbReference type="SUPFAM" id="SSF54427">
    <property type="entry name" value="NTF2-like"/>
    <property type="match status" value="1"/>
</dbReference>
<dbReference type="EMBL" id="BJXK01000004">
    <property type="protein sequence ID" value="GEM78944.1"/>
    <property type="molecule type" value="Genomic_DNA"/>
</dbReference>
<proteinExistence type="predicted"/>
<feature type="domain" description="Flavodoxin-like fold" evidence="2">
    <location>
        <begin position="2"/>
        <end position="158"/>
    </location>
</feature>
<dbReference type="InterPro" id="IPR032710">
    <property type="entry name" value="NTF2-like_dom_sf"/>
</dbReference>
<dbReference type="Gene3D" id="3.10.450.50">
    <property type="match status" value="1"/>
</dbReference>
<evidence type="ECO:0000313" key="3">
    <source>
        <dbReference type="EMBL" id="GEM78944.1"/>
    </source>
</evidence>
<dbReference type="RefSeq" id="WP_119008619.1">
    <property type="nucleotide sequence ID" value="NZ_BJXK01000004.1"/>
</dbReference>
<dbReference type="InterPro" id="IPR046980">
    <property type="entry name" value="KefG/KefF"/>
</dbReference>
<dbReference type="GO" id="GO:0010181">
    <property type="term" value="F:FMN binding"/>
    <property type="evidence" value="ECO:0007669"/>
    <property type="project" value="TreeGrafter"/>
</dbReference>
<dbReference type="PANTHER" id="PTHR47307:SF1">
    <property type="entry name" value="GLUTATHIONE-REGULATED POTASSIUM-EFFLUX SYSTEM ANCILLARY PROTEIN KEFG"/>
    <property type="match status" value="1"/>
</dbReference>
<sequence length="314" mass="35773">MSKVLVISGHPNLDSSYTNKVILKQAENNVHDIQVRRLDTLYPDFRIDVEAEQQALLEADVVVLQFPFYWYSIPALLKKWIDDVFSYNFACGSKGDKLKGKDFLLSFTIGGPSESYDPLGYNHFSIEQLLMPLQQTAYLAGMNFQKPLYSHGMVFIPGVYNTQEGVEAKALEHSNMLVSRINALVDSTENRVKKLVKAWFEKFDVLPETGDYFVESLSKDVTWIAPEGEFKGHAGFNDWYQTVRGVFKPDCQHIVENVQVFENEGDIKAELRIRLIADTFSGESINLLVNEKWDLVDVDSKLVITRYLVEPVQG</sequence>
<evidence type="ECO:0000259" key="2">
    <source>
        <dbReference type="Pfam" id="PF02525"/>
    </source>
</evidence>
<keyword evidence="1" id="KW-0560">Oxidoreductase</keyword>
<dbReference type="InterPro" id="IPR029039">
    <property type="entry name" value="Flavoprotein-like_sf"/>
</dbReference>
<dbReference type="SUPFAM" id="SSF52218">
    <property type="entry name" value="Flavoproteins"/>
    <property type="match status" value="1"/>
</dbReference>
<organism evidence="3 4">
    <name type="scientific">Vibrio superstes NBRC 103154</name>
    <dbReference type="NCBI Taxonomy" id="1219062"/>
    <lineage>
        <taxon>Bacteria</taxon>
        <taxon>Pseudomonadati</taxon>
        <taxon>Pseudomonadota</taxon>
        <taxon>Gammaproteobacteria</taxon>
        <taxon>Vibrionales</taxon>
        <taxon>Vibrionaceae</taxon>
        <taxon>Vibrio</taxon>
    </lineage>
</organism>
<dbReference type="AlphaFoldDB" id="A0A511QNM6"/>
<dbReference type="Gene3D" id="3.40.50.360">
    <property type="match status" value="1"/>
</dbReference>
<accession>A0A511QNM6</accession>
<reference evidence="3 4" key="1">
    <citation type="submission" date="2019-07" db="EMBL/GenBank/DDBJ databases">
        <title>Whole genome shotgun sequence of Vibrio superstes NBRC 103154.</title>
        <authorList>
            <person name="Hosoyama A."/>
            <person name="Uohara A."/>
            <person name="Ohji S."/>
            <person name="Ichikawa N."/>
        </authorList>
    </citation>
    <scope>NUCLEOTIDE SEQUENCE [LARGE SCALE GENOMIC DNA]</scope>
    <source>
        <strain evidence="3 4">NBRC 103154</strain>
    </source>
</reference>